<feature type="transmembrane region" description="Helical" evidence="7">
    <location>
        <begin position="169"/>
        <end position="196"/>
    </location>
</feature>
<evidence type="ECO:0000259" key="8">
    <source>
        <dbReference type="Pfam" id="PF20684"/>
    </source>
</evidence>
<sequence>MSSGEDASQLAGILLIVLDIVTVAGRFYSRLITKMGIGWDDWTILIAMVIGIVPGALTMWASTVSATGPAAASNLHGEHYVYTPEDMLYTKITFSTTVLYFFITSITKISILLLYLRIFSISDGMRKCIYVGIAAVIGFWISSTVADLLNCIPLKWTWLNGEADPRYCISYNMFWLGTGIAEGVIDLYILVLPLTMVTTLHLEKSKKFGVAGIFLLGGFVLFSGVAKIILSYLPDSREPDFAKGSLWTTVHLYTGILCANLPTSRPLLNKVVQLTSASRTRLMSMSRSRWYGLSRSQDSWGASGGSTMDKSKSGVMTSQKPASSGRDQYELPLFSVNSFDERTRDH</sequence>
<keyword evidence="2 7" id="KW-0812">Transmembrane</keyword>
<feature type="transmembrane region" description="Helical" evidence="7">
    <location>
        <begin position="41"/>
        <end position="61"/>
    </location>
</feature>
<reference evidence="9" key="1">
    <citation type="submission" date="2023-01" db="EMBL/GenBank/DDBJ databases">
        <authorList>
            <person name="Van Ghelder C."/>
            <person name="Rancurel C."/>
        </authorList>
    </citation>
    <scope>NUCLEOTIDE SEQUENCE</scope>
    <source>
        <strain evidence="9">CNCM I-4278</strain>
    </source>
</reference>
<feature type="region of interest" description="Disordered" evidence="6">
    <location>
        <begin position="295"/>
        <end position="329"/>
    </location>
</feature>
<feature type="transmembrane region" description="Helical" evidence="7">
    <location>
        <begin position="128"/>
        <end position="149"/>
    </location>
</feature>
<keyword evidence="3 7" id="KW-1133">Transmembrane helix</keyword>
<dbReference type="PANTHER" id="PTHR33048:SF47">
    <property type="entry name" value="INTEGRAL MEMBRANE PROTEIN-RELATED"/>
    <property type="match status" value="1"/>
</dbReference>
<evidence type="ECO:0000256" key="2">
    <source>
        <dbReference type="ARBA" id="ARBA00022692"/>
    </source>
</evidence>
<evidence type="ECO:0000256" key="3">
    <source>
        <dbReference type="ARBA" id="ARBA00022989"/>
    </source>
</evidence>
<keyword evidence="4 7" id="KW-0472">Membrane</keyword>
<feature type="domain" description="Rhodopsin" evidence="8">
    <location>
        <begin position="26"/>
        <end position="270"/>
    </location>
</feature>
<dbReference type="InterPro" id="IPR052337">
    <property type="entry name" value="SAT4-like"/>
</dbReference>
<evidence type="ECO:0000256" key="7">
    <source>
        <dbReference type="SAM" id="Phobius"/>
    </source>
</evidence>
<evidence type="ECO:0000256" key="5">
    <source>
        <dbReference type="ARBA" id="ARBA00038359"/>
    </source>
</evidence>
<comment type="similarity">
    <text evidence="5">Belongs to the SAT4 family.</text>
</comment>
<feature type="transmembrane region" description="Helical" evidence="7">
    <location>
        <begin position="208"/>
        <end position="233"/>
    </location>
</feature>
<dbReference type="EMBL" id="CAOQHR010000002">
    <property type="protein sequence ID" value="CAI6290813.1"/>
    <property type="molecule type" value="Genomic_DNA"/>
</dbReference>
<organism evidence="9 10">
    <name type="scientific">Periconia digitata</name>
    <dbReference type="NCBI Taxonomy" id="1303443"/>
    <lineage>
        <taxon>Eukaryota</taxon>
        <taxon>Fungi</taxon>
        <taxon>Dikarya</taxon>
        <taxon>Ascomycota</taxon>
        <taxon>Pezizomycotina</taxon>
        <taxon>Dothideomycetes</taxon>
        <taxon>Pleosporomycetidae</taxon>
        <taxon>Pleosporales</taxon>
        <taxon>Massarineae</taxon>
        <taxon>Periconiaceae</taxon>
        <taxon>Periconia</taxon>
    </lineage>
</organism>
<keyword evidence="10" id="KW-1185">Reference proteome</keyword>
<protein>
    <recommendedName>
        <fullName evidence="8">Rhodopsin domain-containing protein</fullName>
    </recommendedName>
</protein>
<evidence type="ECO:0000313" key="10">
    <source>
        <dbReference type="Proteomes" id="UP001152607"/>
    </source>
</evidence>
<dbReference type="PANTHER" id="PTHR33048">
    <property type="entry name" value="PTH11-LIKE INTEGRAL MEMBRANE PROTEIN (AFU_ORTHOLOGUE AFUA_5G11245)"/>
    <property type="match status" value="1"/>
</dbReference>
<evidence type="ECO:0000256" key="1">
    <source>
        <dbReference type="ARBA" id="ARBA00004141"/>
    </source>
</evidence>
<dbReference type="AlphaFoldDB" id="A0A9W4U6R2"/>
<feature type="transmembrane region" description="Helical" evidence="7">
    <location>
        <begin position="97"/>
        <end position="116"/>
    </location>
</feature>
<comment type="subcellular location">
    <subcellularLocation>
        <location evidence="1">Membrane</location>
        <topology evidence="1">Multi-pass membrane protein</topology>
    </subcellularLocation>
</comment>
<comment type="caution">
    <text evidence="9">The sequence shown here is derived from an EMBL/GenBank/DDBJ whole genome shotgun (WGS) entry which is preliminary data.</text>
</comment>
<dbReference type="InterPro" id="IPR049326">
    <property type="entry name" value="Rhodopsin_dom_fungi"/>
</dbReference>
<dbReference type="OrthoDB" id="5329176at2759"/>
<proteinExistence type="inferred from homology"/>
<evidence type="ECO:0000256" key="4">
    <source>
        <dbReference type="ARBA" id="ARBA00023136"/>
    </source>
</evidence>
<dbReference type="Pfam" id="PF20684">
    <property type="entry name" value="Fung_rhodopsin"/>
    <property type="match status" value="1"/>
</dbReference>
<feature type="transmembrane region" description="Helical" evidence="7">
    <location>
        <begin position="12"/>
        <end position="29"/>
    </location>
</feature>
<dbReference type="GO" id="GO:0016020">
    <property type="term" value="C:membrane"/>
    <property type="evidence" value="ECO:0007669"/>
    <property type="project" value="UniProtKB-SubCell"/>
</dbReference>
<name>A0A9W4U6R2_9PLEO</name>
<accession>A0A9W4U6R2</accession>
<evidence type="ECO:0000313" key="9">
    <source>
        <dbReference type="EMBL" id="CAI6290813.1"/>
    </source>
</evidence>
<dbReference type="Proteomes" id="UP001152607">
    <property type="component" value="Unassembled WGS sequence"/>
</dbReference>
<feature type="compositionally biased region" description="Polar residues" evidence="6">
    <location>
        <begin position="295"/>
        <end position="326"/>
    </location>
</feature>
<evidence type="ECO:0000256" key="6">
    <source>
        <dbReference type="SAM" id="MobiDB-lite"/>
    </source>
</evidence>
<gene>
    <name evidence="9" type="ORF">PDIGIT_LOCUS2449</name>
</gene>